<name>A0A401SW14_CHIPU</name>
<evidence type="ECO:0000259" key="2">
    <source>
        <dbReference type="Pfam" id="PF00061"/>
    </source>
</evidence>
<accession>A0A401SW14</accession>
<comment type="caution">
    <text evidence="3">The sequence shown here is derived from an EMBL/GenBank/DDBJ whole genome shotgun (WGS) entry which is preliminary data.</text>
</comment>
<evidence type="ECO:0000256" key="1">
    <source>
        <dbReference type="SAM" id="SignalP"/>
    </source>
</evidence>
<sequence>MQHLYVLSVLILCAIFCTPAPLTDCPTKESNVSTADLLEPFGYWHTIAIAGNSPEKFDGLNSMIISMDNRSTFYLYVDRKDGICTKMEINYSNYSVNASRGNSGYKILASNTEYFILHHYNHGKCATETFFLFGRNLTVNSATMEYFNRLVDCAAIPDLSIYTLPQENGKDLCSKL</sequence>
<evidence type="ECO:0000313" key="4">
    <source>
        <dbReference type="Proteomes" id="UP000287033"/>
    </source>
</evidence>
<gene>
    <name evidence="3" type="ORF">chiPu_0013021</name>
</gene>
<evidence type="ECO:0000313" key="3">
    <source>
        <dbReference type="EMBL" id="GCC34546.1"/>
    </source>
</evidence>
<feature type="domain" description="Lipocalin/cytosolic fatty-acid binding" evidence="2">
    <location>
        <begin position="42"/>
        <end position="167"/>
    </location>
</feature>
<dbReference type="Proteomes" id="UP000287033">
    <property type="component" value="Unassembled WGS sequence"/>
</dbReference>
<dbReference type="Gene3D" id="2.40.128.20">
    <property type="match status" value="1"/>
</dbReference>
<reference evidence="3 4" key="1">
    <citation type="journal article" date="2018" name="Nat. Ecol. Evol.">
        <title>Shark genomes provide insights into elasmobranch evolution and the origin of vertebrates.</title>
        <authorList>
            <person name="Hara Y"/>
            <person name="Yamaguchi K"/>
            <person name="Onimaru K"/>
            <person name="Kadota M"/>
            <person name="Koyanagi M"/>
            <person name="Keeley SD"/>
            <person name="Tatsumi K"/>
            <person name="Tanaka K"/>
            <person name="Motone F"/>
            <person name="Kageyama Y"/>
            <person name="Nozu R"/>
            <person name="Adachi N"/>
            <person name="Nishimura O"/>
            <person name="Nakagawa R"/>
            <person name="Tanegashima C"/>
            <person name="Kiyatake I"/>
            <person name="Matsumoto R"/>
            <person name="Murakumo K"/>
            <person name="Nishida K"/>
            <person name="Terakita A"/>
            <person name="Kuratani S"/>
            <person name="Sato K"/>
            <person name="Hyodo S Kuraku.S."/>
        </authorList>
    </citation>
    <scope>NUCLEOTIDE SEQUENCE [LARGE SCALE GENOMIC DNA]</scope>
</reference>
<dbReference type="Pfam" id="PF00061">
    <property type="entry name" value="Lipocalin"/>
    <property type="match status" value="1"/>
</dbReference>
<dbReference type="EMBL" id="BEZZ01000608">
    <property type="protein sequence ID" value="GCC34546.1"/>
    <property type="molecule type" value="Genomic_DNA"/>
</dbReference>
<feature type="chain" id="PRO_5019324881" description="Lipocalin/cytosolic fatty-acid binding domain-containing protein" evidence="1">
    <location>
        <begin position="20"/>
        <end position="176"/>
    </location>
</feature>
<feature type="signal peptide" evidence="1">
    <location>
        <begin position="1"/>
        <end position="19"/>
    </location>
</feature>
<proteinExistence type="predicted"/>
<dbReference type="InterPro" id="IPR000566">
    <property type="entry name" value="Lipocln_cytosolic_FA-bd_dom"/>
</dbReference>
<dbReference type="SUPFAM" id="SSF50814">
    <property type="entry name" value="Lipocalins"/>
    <property type="match status" value="1"/>
</dbReference>
<dbReference type="InterPro" id="IPR012674">
    <property type="entry name" value="Calycin"/>
</dbReference>
<keyword evidence="4" id="KW-1185">Reference proteome</keyword>
<dbReference type="OrthoDB" id="10467744at2759"/>
<protein>
    <recommendedName>
        <fullName evidence="2">Lipocalin/cytosolic fatty-acid binding domain-containing protein</fullName>
    </recommendedName>
</protein>
<organism evidence="3 4">
    <name type="scientific">Chiloscyllium punctatum</name>
    <name type="common">Brownbanded bambooshark</name>
    <name type="synonym">Hemiscyllium punctatum</name>
    <dbReference type="NCBI Taxonomy" id="137246"/>
    <lineage>
        <taxon>Eukaryota</taxon>
        <taxon>Metazoa</taxon>
        <taxon>Chordata</taxon>
        <taxon>Craniata</taxon>
        <taxon>Vertebrata</taxon>
        <taxon>Chondrichthyes</taxon>
        <taxon>Elasmobranchii</taxon>
        <taxon>Galeomorphii</taxon>
        <taxon>Galeoidea</taxon>
        <taxon>Orectolobiformes</taxon>
        <taxon>Hemiscylliidae</taxon>
        <taxon>Chiloscyllium</taxon>
    </lineage>
</organism>
<dbReference type="AlphaFoldDB" id="A0A401SW14"/>
<keyword evidence="1" id="KW-0732">Signal</keyword>